<dbReference type="AlphaFoldDB" id="A0AA38GHE4"/>
<reference evidence="1 2" key="1">
    <citation type="journal article" date="2021" name="Nat. Plants">
        <title>The Taxus genome provides insights into paclitaxel biosynthesis.</title>
        <authorList>
            <person name="Xiong X."/>
            <person name="Gou J."/>
            <person name="Liao Q."/>
            <person name="Li Y."/>
            <person name="Zhou Q."/>
            <person name="Bi G."/>
            <person name="Li C."/>
            <person name="Du R."/>
            <person name="Wang X."/>
            <person name="Sun T."/>
            <person name="Guo L."/>
            <person name="Liang H."/>
            <person name="Lu P."/>
            <person name="Wu Y."/>
            <person name="Zhang Z."/>
            <person name="Ro D.K."/>
            <person name="Shang Y."/>
            <person name="Huang S."/>
            <person name="Yan J."/>
        </authorList>
    </citation>
    <scope>NUCLEOTIDE SEQUENCE [LARGE SCALE GENOMIC DNA]</scope>
    <source>
        <strain evidence="1">Ta-2019</strain>
    </source>
</reference>
<evidence type="ECO:0000313" key="2">
    <source>
        <dbReference type="Proteomes" id="UP000824469"/>
    </source>
</evidence>
<proteinExistence type="predicted"/>
<organism evidence="1 2">
    <name type="scientific">Taxus chinensis</name>
    <name type="common">Chinese yew</name>
    <name type="synonym">Taxus wallichiana var. chinensis</name>
    <dbReference type="NCBI Taxonomy" id="29808"/>
    <lineage>
        <taxon>Eukaryota</taxon>
        <taxon>Viridiplantae</taxon>
        <taxon>Streptophyta</taxon>
        <taxon>Embryophyta</taxon>
        <taxon>Tracheophyta</taxon>
        <taxon>Spermatophyta</taxon>
        <taxon>Pinopsida</taxon>
        <taxon>Pinidae</taxon>
        <taxon>Conifers II</taxon>
        <taxon>Cupressales</taxon>
        <taxon>Taxaceae</taxon>
        <taxon>Taxus</taxon>
    </lineage>
</organism>
<gene>
    <name evidence="1" type="ORF">KI387_016609</name>
</gene>
<sequence>CHIRPWVCQLVPYQKWISSPMVRRGNNIGPKLKETLPLTREEGCFTVYDDSNVEGLVGGKQLKLIKYHINRDSTIVLVSNLWRGGAKSSSKPPFKDIVRSKSPLVSPPISSPYKVEQAEQADEVHTVDTFDSVVEKMNFPAVKGIIDSLGKYIKIDNERIKLGIYTLVRIYVEINLSKGLLDIILLKWGNSQWEQVLDYENTTFRCRMCHHASYLKGFFLQAQEKKKKCPPPKNKSWQPC</sequence>
<keyword evidence="2" id="KW-1185">Reference proteome</keyword>
<name>A0AA38GHE4_TAXCH</name>
<comment type="caution">
    <text evidence="1">The sequence shown here is derived from an EMBL/GenBank/DDBJ whole genome shotgun (WGS) entry which is preliminary data.</text>
</comment>
<protein>
    <submittedName>
        <fullName evidence="1">Uncharacterized protein</fullName>
    </submittedName>
</protein>
<feature type="non-terminal residue" evidence="1">
    <location>
        <position position="1"/>
    </location>
</feature>
<dbReference type="EMBL" id="JAHRHJ020000003">
    <property type="protein sequence ID" value="KAH9321970.1"/>
    <property type="molecule type" value="Genomic_DNA"/>
</dbReference>
<accession>A0AA38GHE4</accession>
<dbReference type="Proteomes" id="UP000824469">
    <property type="component" value="Unassembled WGS sequence"/>
</dbReference>
<evidence type="ECO:0000313" key="1">
    <source>
        <dbReference type="EMBL" id="KAH9321970.1"/>
    </source>
</evidence>
<feature type="non-terminal residue" evidence="1">
    <location>
        <position position="240"/>
    </location>
</feature>